<dbReference type="GO" id="GO:0160148">
    <property type="term" value="F:tRNA pseudouridine(55) synthase activity"/>
    <property type="evidence" value="ECO:0007669"/>
    <property type="project" value="UniProtKB-EC"/>
</dbReference>
<dbReference type="InterPro" id="IPR020103">
    <property type="entry name" value="PsdUridine_synth_cat_dom_sf"/>
</dbReference>
<proteinExistence type="inferred from homology"/>
<evidence type="ECO:0000259" key="6">
    <source>
        <dbReference type="Pfam" id="PF21238"/>
    </source>
</evidence>
<feature type="compositionally biased region" description="Basic residues" evidence="5">
    <location>
        <begin position="359"/>
        <end position="374"/>
    </location>
</feature>
<evidence type="ECO:0000313" key="7">
    <source>
        <dbReference type="EMBL" id="GIL65981.1"/>
    </source>
</evidence>
<evidence type="ECO:0000256" key="5">
    <source>
        <dbReference type="SAM" id="MobiDB-lite"/>
    </source>
</evidence>
<accession>A0A8J4F9L9</accession>
<feature type="compositionally biased region" description="Low complexity" evidence="5">
    <location>
        <begin position="382"/>
        <end position="392"/>
    </location>
</feature>
<feature type="region of interest" description="Disordered" evidence="5">
    <location>
        <begin position="355"/>
        <end position="394"/>
    </location>
</feature>
<keyword evidence="8" id="KW-1185">Reference proteome</keyword>
<evidence type="ECO:0000256" key="3">
    <source>
        <dbReference type="ARBA" id="ARBA00022694"/>
    </source>
</evidence>
<protein>
    <recommendedName>
        <fullName evidence="2">tRNA pseudouridine(55) synthase</fullName>
        <ecNumber evidence="2">5.4.99.25</ecNumber>
    </recommendedName>
</protein>
<dbReference type="EC" id="5.4.99.25" evidence="2"/>
<feature type="compositionally biased region" description="Low complexity" evidence="5">
    <location>
        <begin position="808"/>
        <end position="818"/>
    </location>
</feature>
<dbReference type="FunFam" id="3.30.70.2510:FF:000001">
    <property type="entry name" value="tRNA pseudouridine synthase Pus10"/>
    <property type="match status" value="1"/>
</dbReference>
<keyword evidence="4" id="KW-0413">Isomerase</keyword>
<evidence type="ECO:0000256" key="4">
    <source>
        <dbReference type="ARBA" id="ARBA00023235"/>
    </source>
</evidence>
<dbReference type="EMBL" id="BNCO01000080">
    <property type="protein sequence ID" value="GIL65981.1"/>
    <property type="molecule type" value="Genomic_DNA"/>
</dbReference>
<comment type="similarity">
    <text evidence="1">Belongs to the pseudouridine synthase Pus10 family.</text>
</comment>
<feature type="domain" description="Pus10-like C-terminal" evidence="6">
    <location>
        <begin position="498"/>
        <end position="719"/>
    </location>
</feature>
<dbReference type="SUPFAM" id="SSF55120">
    <property type="entry name" value="Pseudouridine synthase"/>
    <property type="match status" value="1"/>
</dbReference>
<dbReference type="Pfam" id="PF21238">
    <property type="entry name" value="Pus10_C"/>
    <property type="match status" value="1"/>
</dbReference>
<dbReference type="PANTHER" id="PTHR21568:SF0">
    <property type="entry name" value="TRNA PSEUDOURIDINE SYNTHASE PUS10"/>
    <property type="match status" value="1"/>
</dbReference>
<evidence type="ECO:0000313" key="8">
    <source>
        <dbReference type="Proteomes" id="UP000747399"/>
    </source>
</evidence>
<dbReference type="Gene3D" id="3.30.70.2510">
    <property type="match status" value="1"/>
</dbReference>
<name>A0A8J4F9L9_9CHLO</name>
<dbReference type="Proteomes" id="UP000747399">
    <property type="component" value="Unassembled WGS sequence"/>
</dbReference>
<feature type="compositionally biased region" description="Basic and acidic residues" evidence="5">
    <location>
        <begin position="837"/>
        <end position="856"/>
    </location>
</feature>
<dbReference type="PANTHER" id="PTHR21568">
    <property type="entry name" value="TRNA PSEUDOURIDINE SYNTHASE PUS10"/>
    <property type="match status" value="1"/>
</dbReference>
<gene>
    <name evidence="7" type="ORF">Vafri_19624</name>
</gene>
<dbReference type="InterPro" id="IPR048741">
    <property type="entry name" value="Pus10-like_C"/>
</dbReference>
<evidence type="ECO:0000256" key="1">
    <source>
        <dbReference type="ARBA" id="ARBA00009652"/>
    </source>
</evidence>
<sequence length="900" mass="94620">MAAASRKQINVLNTAVRKLADRFEVDDPGVFLKAAASLASDGVCARCLLRVVGHMGMEDYTLTAPSETQIICMLSSSNGSSGCSSPSPVPAEDALASTINAAPGTVRPVPTCPACFGLLFALLEDQGQPQLDNKMPTSDESAPGQRSMATVAEVMESAEVSGVDLAWLRVQLKAFPGAVGCQSGPTTCHERLQGRPSVAGLAAAVRRQTEMGPPDTVELAAAVATASASAATSRVAMAEATPLPAAELPLGPRLEMKSFSLEVGVLPAAPAIRDVAMHAWLVAFVESRGVRCPAWRPTDIVPIPMVLRRALPIALSRQLGLPAAAPQAASVNVSLVLLDNEEGLEDLRVLAEHQAAGRRQFHKHHRNKRQRGRQGGRGDGGAAAEPEAEAPGGHAGLMSLEQASTAACSLHRAVLTRLFPWPPPPLAKRKGLDKRQTEKATEAAGATAGAALAEEAAAAAANETDGLKMEPEPASSAAEAVTAIPHVYVRAVHKPLLLAGRYCKLRRHMPQSPWFILETGARIGGGSVQEAIEHFVLPLYGTLTAKMITGGREDADVRMLGPGRPFILELQGALRGHPPPETLRRLEQHMRDSKCGVTVQGLTACGPASLEAIKAAEEHKEKTYRALCWAEVPPEKEDLEALVAMGRMEVAQDTPVRVLHRRAAKIRPKWLRVETASAVPDKPHYFVIQLRTQAGAYVKEFCHGDFGRCRPSLGDLLGQIQNRRTAAAADTAAADTAAADTAAADTAAADNAAAIAPDRDTAAADIAADASPSTVPDGAAPPSPVVRANTEDSIAEVASAAEAAAEAATTTAAATAPAAKRKFNPNPKPRPAQKPELQTKPDGKSESKTEVHDGRKSTSPANVPASFRAPPAPESCDNGAFVRVDILQLDVLDVHLDHWP</sequence>
<dbReference type="Gene3D" id="3.30.70.3190">
    <property type="match status" value="1"/>
</dbReference>
<evidence type="ECO:0000256" key="2">
    <source>
        <dbReference type="ARBA" id="ARBA00012787"/>
    </source>
</evidence>
<reference evidence="7" key="1">
    <citation type="journal article" date="2021" name="Proc. Natl. Acad. Sci. U.S.A.">
        <title>Three genomes in the algal genus Volvox reveal the fate of a haploid sex-determining region after a transition to homothallism.</title>
        <authorList>
            <person name="Yamamoto K."/>
            <person name="Hamaji T."/>
            <person name="Kawai-Toyooka H."/>
            <person name="Matsuzaki R."/>
            <person name="Takahashi F."/>
            <person name="Nishimura Y."/>
            <person name="Kawachi M."/>
            <person name="Noguchi H."/>
            <person name="Minakuchi Y."/>
            <person name="Umen J.G."/>
            <person name="Toyoda A."/>
            <person name="Nozaki H."/>
        </authorList>
    </citation>
    <scope>NUCLEOTIDE SEQUENCE</scope>
    <source>
        <strain evidence="7">NIES-3780</strain>
    </source>
</reference>
<feature type="region of interest" description="Disordered" evidence="5">
    <location>
        <begin position="808"/>
        <end position="875"/>
    </location>
</feature>
<dbReference type="GO" id="GO:0003723">
    <property type="term" value="F:RNA binding"/>
    <property type="evidence" value="ECO:0007669"/>
    <property type="project" value="InterPro"/>
</dbReference>
<keyword evidence="3" id="KW-0819">tRNA processing</keyword>
<feature type="region of interest" description="Disordered" evidence="5">
    <location>
        <begin position="425"/>
        <end position="448"/>
    </location>
</feature>
<dbReference type="AlphaFoldDB" id="A0A8J4F9L9"/>
<dbReference type="InterPro" id="IPR039894">
    <property type="entry name" value="Pus10-like"/>
</dbReference>
<comment type="caution">
    <text evidence="7">The sequence shown here is derived from an EMBL/GenBank/DDBJ whole genome shotgun (WGS) entry which is preliminary data.</text>
</comment>
<organism evidence="7 8">
    <name type="scientific">Volvox africanus</name>
    <dbReference type="NCBI Taxonomy" id="51714"/>
    <lineage>
        <taxon>Eukaryota</taxon>
        <taxon>Viridiplantae</taxon>
        <taxon>Chlorophyta</taxon>
        <taxon>core chlorophytes</taxon>
        <taxon>Chlorophyceae</taxon>
        <taxon>CS clade</taxon>
        <taxon>Chlamydomonadales</taxon>
        <taxon>Volvocaceae</taxon>
        <taxon>Volvox</taxon>
    </lineage>
</organism>
<dbReference type="GO" id="GO:0031119">
    <property type="term" value="P:tRNA pseudouridine synthesis"/>
    <property type="evidence" value="ECO:0007669"/>
    <property type="project" value="TreeGrafter"/>
</dbReference>